<organism evidence="2 4">
    <name type="scientific">Bifidobacterium gallicum DSM 20093 = LMG 11596</name>
    <dbReference type="NCBI Taxonomy" id="561180"/>
    <lineage>
        <taxon>Bacteria</taxon>
        <taxon>Bacillati</taxon>
        <taxon>Actinomycetota</taxon>
        <taxon>Actinomycetes</taxon>
        <taxon>Bifidobacteriales</taxon>
        <taxon>Bifidobacteriaceae</taxon>
        <taxon>Bifidobacterium</taxon>
    </lineage>
</organism>
<feature type="transmembrane region" description="Helical" evidence="1">
    <location>
        <begin position="107"/>
        <end position="124"/>
    </location>
</feature>
<keyword evidence="5" id="KW-1185">Reference proteome</keyword>
<dbReference type="EMBL" id="ABXB03000002">
    <property type="protein sequence ID" value="EFA23372.1"/>
    <property type="molecule type" value="Genomic_DNA"/>
</dbReference>
<dbReference type="STRING" id="561180.BIFGAL_03491"/>
<evidence type="ECO:0000313" key="2">
    <source>
        <dbReference type="EMBL" id="EFA23372.1"/>
    </source>
</evidence>
<dbReference type="Pfam" id="PF06541">
    <property type="entry name" value="ABC_trans_CmpB"/>
    <property type="match status" value="1"/>
</dbReference>
<gene>
    <name evidence="3" type="ORF">BGLCM_1287</name>
    <name evidence="2" type="ORF">BIFGAL_03491</name>
</gene>
<dbReference type="AlphaFoldDB" id="D1NUG8"/>
<name>D1NUG8_9BIFI</name>
<protein>
    <submittedName>
        <fullName evidence="3">Membrane protein</fullName>
    </submittedName>
</protein>
<feature type="transmembrane region" description="Helical" evidence="1">
    <location>
        <begin position="42"/>
        <end position="60"/>
    </location>
</feature>
<dbReference type="Proteomes" id="UP000003656">
    <property type="component" value="Unassembled WGS sequence"/>
</dbReference>
<evidence type="ECO:0000256" key="1">
    <source>
        <dbReference type="SAM" id="Phobius"/>
    </source>
</evidence>
<evidence type="ECO:0000313" key="4">
    <source>
        <dbReference type="Proteomes" id="UP000003656"/>
    </source>
</evidence>
<dbReference type="RefSeq" id="WP_006294939.1">
    <property type="nucleotide sequence ID" value="NZ_ABXB03000002.1"/>
</dbReference>
<comment type="caution">
    <text evidence="2">The sequence shown here is derived from an EMBL/GenBank/DDBJ whole genome shotgun (WGS) entry which is preliminary data.</text>
</comment>
<reference evidence="3 5" key="2">
    <citation type="submission" date="2014-03" db="EMBL/GenBank/DDBJ databases">
        <title>Genomics of Bifidobacteria.</title>
        <authorList>
            <person name="Ventura M."/>
            <person name="Milani C."/>
            <person name="Lugli G.A."/>
        </authorList>
    </citation>
    <scope>NUCLEOTIDE SEQUENCE [LARGE SCALE GENOMIC DNA]</scope>
    <source>
        <strain evidence="3 5">LMG 11596</strain>
    </source>
</reference>
<reference evidence="2 4" key="1">
    <citation type="submission" date="2009-11" db="EMBL/GenBank/DDBJ databases">
        <authorList>
            <person name="Weinstock G."/>
            <person name="Sodergren E."/>
            <person name="Clifton S."/>
            <person name="Fulton L."/>
            <person name="Fulton B."/>
            <person name="Courtney L."/>
            <person name="Fronick C."/>
            <person name="Harrison M."/>
            <person name="Strong C."/>
            <person name="Farmer C."/>
            <person name="Delahaunty K."/>
            <person name="Markovic C."/>
            <person name="Hall O."/>
            <person name="Minx P."/>
            <person name="Tomlinson C."/>
            <person name="Mitreva M."/>
            <person name="Nelson J."/>
            <person name="Hou S."/>
            <person name="Wollam A."/>
            <person name="Pepin K.H."/>
            <person name="Johnson M."/>
            <person name="Bhonagiri V."/>
            <person name="Nash W.E."/>
            <person name="Warren W."/>
            <person name="Chinwalla A."/>
            <person name="Mardis E.R."/>
            <person name="Wilson R.K."/>
        </authorList>
    </citation>
    <scope>NUCLEOTIDE SEQUENCE [LARGE SCALE GENOMIC DNA]</scope>
    <source>
        <strain evidence="2 4">DSM 20093</strain>
    </source>
</reference>
<dbReference type="Proteomes" id="UP000029074">
    <property type="component" value="Unassembled WGS sequence"/>
</dbReference>
<keyword evidence="1" id="KW-1133">Transmembrane helix</keyword>
<proteinExistence type="predicted"/>
<dbReference type="EMBL" id="JGYW01000008">
    <property type="protein sequence ID" value="KFI57872.1"/>
    <property type="molecule type" value="Genomic_DNA"/>
</dbReference>
<keyword evidence="1" id="KW-0812">Transmembrane</keyword>
<evidence type="ECO:0000313" key="5">
    <source>
        <dbReference type="Proteomes" id="UP000029074"/>
    </source>
</evidence>
<feature type="transmembrane region" description="Helical" evidence="1">
    <location>
        <begin position="12"/>
        <end position="30"/>
    </location>
</feature>
<dbReference type="InterPro" id="IPR010540">
    <property type="entry name" value="CmpB_TMEM229"/>
</dbReference>
<sequence>MLIALEKVFLWFLFYSFVGWLWETCLNIVMKKRFVDRGMLNGPLCPIYGFGAMIVIFALADEHVWYVVFLSSGVLACTLEYVTSWGIEKLFHVRFWDYTNKPFNINGRVYLNGFLFFGLGATVVKEWVQPQVMHVLDMWTPLALTITSGILLAILLVDFTITLAGLINMNSRLGHVEQDIKNLKKQEISVLDVGINDTDARLAALEQTVKHTFSYQQRRLIRAYPKLQSTQHSLQLIEQTRDLLMKKIPKNIAPSAHRNAKGNATK</sequence>
<feature type="transmembrane region" description="Helical" evidence="1">
    <location>
        <begin position="144"/>
        <end position="167"/>
    </location>
</feature>
<dbReference type="eggNOG" id="COG4905">
    <property type="taxonomic scope" value="Bacteria"/>
</dbReference>
<keyword evidence="1" id="KW-0472">Membrane</keyword>
<accession>D1NUG8</accession>
<evidence type="ECO:0000313" key="3">
    <source>
        <dbReference type="EMBL" id="KFI57872.1"/>
    </source>
</evidence>
<feature type="transmembrane region" description="Helical" evidence="1">
    <location>
        <begin position="66"/>
        <end position="87"/>
    </location>
</feature>